<organism evidence="2 3">
    <name type="scientific">Leifsonia kafniensis</name>
    <dbReference type="NCBI Taxonomy" id="475957"/>
    <lineage>
        <taxon>Bacteria</taxon>
        <taxon>Bacillati</taxon>
        <taxon>Actinomycetota</taxon>
        <taxon>Actinomycetes</taxon>
        <taxon>Micrococcales</taxon>
        <taxon>Microbacteriaceae</taxon>
        <taxon>Leifsonia</taxon>
    </lineage>
</organism>
<keyword evidence="3" id="KW-1185">Reference proteome</keyword>
<dbReference type="InterPro" id="IPR036291">
    <property type="entry name" value="NAD(P)-bd_dom_sf"/>
</dbReference>
<evidence type="ECO:0000313" key="3">
    <source>
        <dbReference type="Proteomes" id="UP001501803"/>
    </source>
</evidence>
<dbReference type="PANTHER" id="PTHR47129">
    <property type="entry name" value="QUINONE OXIDOREDUCTASE 2"/>
    <property type="match status" value="1"/>
</dbReference>
<dbReference type="Gene3D" id="3.40.50.720">
    <property type="entry name" value="NAD(P)-binding Rossmann-like Domain"/>
    <property type="match status" value="1"/>
</dbReference>
<reference evidence="3" key="1">
    <citation type="journal article" date="2019" name="Int. J. Syst. Evol. Microbiol.">
        <title>The Global Catalogue of Microorganisms (GCM) 10K type strain sequencing project: providing services to taxonomists for standard genome sequencing and annotation.</title>
        <authorList>
            <consortium name="The Broad Institute Genomics Platform"/>
            <consortium name="The Broad Institute Genome Sequencing Center for Infectious Disease"/>
            <person name="Wu L."/>
            <person name="Ma J."/>
        </authorList>
    </citation>
    <scope>NUCLEOTIDE SEQUENCE [LARGE SCALE GENOMIC DNA]</scope>
    <source>
        <strain evidence="3">JCM 17021</strain>
    </source>
</reference>
<accession>A0ABP7KM05</accession>
<comment type="caution">
    <text evidence="2">The sequence shown here is derived from an EMBL/GenBank/DDBJ whole genome shotgun (WGS) entry which is preliminary data.</text>
</comment>
<dbReference type="Proteomes" id="UP001501803">
    <property type="component" value="Unassembled WGS sequence"/>
</dbReference>
<dbReference type="Pfam" id="PF13460">
    <property type="entry name" value="NAD_binding_10"/>
    <property type="match status" value="1"/>
</dbReference>
<dbReference type="SUPFAM" id="SSF51735">
    <property type="entry name" value="NAD(P)-binding Rossmann-fold domains"/>
    <property type="match status" value="1"/>
</dbReference>
<evidence type="ECO:0000259" key="1">
    <source>
        <dbReference type="Pfam" id="PF13460"/>
    </source>
</evidence>
<name>A0ABP7KM05_9MICO</name>
<evidence type="ECO:0000313" key="2">
    <source>
        <dbReference type="EMBL" id="GAA3882356.1"/>
    </source>
</evidence>
<dbReference type="InterPro" id="IPR052718">
    <property type="entry name" value="NmrA-type_oxidoreductase"/>
</dbReference>
<dbReference type="Gene3D" id="3.90.25.10">
    <property type="entry name" value="UDP-galactose 4-epimerase, domain 1"/>
    <property type="match status" value="1"/>
</dbReference>
<dbReference type="InterPro" id="IPR016040">
    <property type="entry name" value="NAD(P)-bd_dom"/>
</dbReference>
<sequence length="280" mass="29785">MSIVIFGGTGELGRRAIAALLLAGVDPSEIRAAGRNAERLAALRVLGVTAVHVELNSASDVASAIKSGDTVVLISGADENRLEQHLRVVEAAKAAGAERILYTSVVRADDERFPLVSDHRSTEIAVSESGVPFMILRNGWYIENYSRNVMAAAESGQFVSATGEGRVAAASRQDYADALAAVALDETMINRTLSLTGDTDFSYPDLAIAMAKIAGTEIRHVAVSEDELRERLTRDGFPGEVAAFIAANDASIAWGFLERTGDDLTRLIGRPTADLVTALR</sequence>
<gene>
    <name evidence="2" type="ORF">GCM10022381_25790</name>
</gene>
<feature type="domain" description="NAD(P)-binding" evidence="1">
    <location>
        <begin position="7"/>
        <end position="185"/>
    </location>
</feature>
<protein>
    <submittedName>
        <fullName evidence="2">SDR family oxidoreductase</fullName>
    </submittedName>
</protein>
<proteinExistence type="predicted"/>
<dbReference type="RefSeq" id="WP_345067249.1">
    <property type="nucleotide sequence ID" value="NZ_BAABCN010000007.1"/>
</dbReference>
<dbReference type="EMBL" id="BAABCN010000007">
    <property type="protein sequence ID" value="GAA3882356.1"/>
    <property type="molecule type" value="Genomic_DNA"/>
</dbReference>
<dbReference type="PANTHER" id="PTHR47129:SF1">
    <property type="entry name" value="NMRA-LIKE DOMAIN-CONTAINING PROTEIN"/>
    <property type="match status" value="1"/>
</dbReference>